<dbReference type="Gene3D" id="1.25.40.10">
    <property type="entry name" value="Tetratricopeptide repeat domain"/>
    <property type="match status" value="3"/>
</dbReference>
<dbReference type="EMBL" id="KZ665953">
    <property type="protein sequence ID" value="PPR96987.1"/>
    <property type="molecule type" value="Genomic_DNA"/>
</dbReference>
<evidence type="ECO:0000256" key="3">
    <source>
        <dbReference type="PROSITE-ProRule" id="PRU00708"/>
    </source>
</evidence>
<dbReference type="PROSITE" id="PS51375">
    <property type="entry name" value="PPR"/>
    <property type="match status" value="3"/>
</dbReference>
<evidence type="ECO:0000256" key="2">
    <source>
        <dbReference type="ARBA" id="ARBA00022737"/>
    </source>
</evidence>
<dbReference type="Proteomes" id="UP000239757">
    <property type="component" value="Unassembled WGS sequence"/>
</dbReference>
<dbReference type="OrthoDB" id="1911504at2759"/>
<reference evidence="5 6" key="1">
    <citation type="submission" date="2015-01" db="EMBL/GenBank/DDBJ databases">
        <title>Genome of allotetraploid Gossypium barbadense reveals genomic plasticity and fiber elongation in cotton evolution.</title>
        <authorList>
            <person name="Chen X."/>
            <person name="Liu X."/>
            <person name="Zhao B."/>
            <person name="Zheng H."/>
            <person name="Hu Y."/>
            <person name="Lu G."/>
            <person name="Yang C."/>
            <person name="Chen J."/>
            <person name="Shan C."/>
            <person name="Zhang L."/>
            <person name="Zhou Y."/>
            <person name="Wang L."/>
            <person name="Guo W."/>
            <person name="Bai Y."/>
            <person name="Ruan J."/>
            <person name="Shangguan X."/>
            <person name="Mao Y."/>
            <person name="Jiang J."/>
            <person name="Zhu Y."/>
            <person name="Lei J."/>
            <person name="Kang H."/>
            <person name="Chen S."/>
            <person name="He X."/>
            <person name="Wang R."/>
            <person name="Wang Y."/>
            <person name="Chen J."/>
            <person name="Wang L."/>
            <person name="Yu S."/>
            <person name="Wang B."/>
            <person name="Wei J."/>
            <person name="Song S."/>
            <person name="Lu X."/>
            <person name="Gao Z."/>
            <person name="Gu W."/>
            <person name="Deng X."/>
            <person name="Ma D."/>
            <person name="Wang S."/>
            <person name="Liang W."/>
            <person name="Fang L."/>
            <person name="Cai C."/>
            <person name="Zhu X."/>
            <person name="Zhou B."/>
            <person name="Zhang Y."/>
            <person name="Chen Z."/>
            <person name="Xu S."/>
            <person name="Zhu R."/>
            <person name="Wang S."/>
            <person name="Zhang T."/>
            <person name="Zhao G."/>
        </authorList>
    </citation>
    <scope>NUCLEOTIDE SEQUENCE [LARGE SCALE GENOMIC DNA]</scope>
    <source>
        <strain evidence="6">cv. Xinhai21</strain>
        <tissue evidence="5">Leaf</tissue>
    </source>
</reference>
<evidence type="ECO:0000256" key="4">
    <source>
        <dbReference type="SAM" id="MobiDB-lite"/>
    </source>
</evidence>
<protein>
    <recommendedName>
        <fullName evidence="7">Pentacotripeptide-repeat region of PRORP domain-containing protein</fullName>
    </recommendedName>
</protein>
<keyword evidence="2" id="KW-0677">Repeat</keyword>
<sequence>MGKVKKRTHSQRSSSQPKPPNFPSYQTAPNLNPKVRLLCEIISTTPSSTVETLLQDTGLRITQFDVENVLKFSYSFPSQAVKFFRWSGHQLQHHHSPYSWNLVVDLLGKNGLFDAMWDAVKSMKNEGLVSLATFGSVFSSYVSFDKVKEAVLTFEVMDQYGCVRDIVALNTLISAICREGKTIDGLEFLSVAKSRIRPDLDSYAILLEGWEKEGNVSLAKTTFDEMVAEVGWDPANVPAYDSFLSTLIKGKDGVNEALKYIDILLQRKCYPGIKFFRDVLEDFQKVGNVRGAELIWKAMVEKVGIRPDTEMYNLMIELYCSKNYTDTAKKMLDEMVFTGAFPDMQSYKVLFHFLIKNRKLKDASVLFNEMVKNEFFPIKTDCIAAVKIFLDIGDPYVAVKVWKFMIENYDSDLDETGNLLINGLRDANMLPEAVKYAEDMIERGIKVTSATLSRLKHSLSREKKDGVLAVPGGSSPSCFNGLDDLAPVASCHLSKCLGSRVAELKTKLNEEENIQKM</sequence>
<dbReference type="Pfam" id="PF13041">
    <property type="entry name" value="PPR_2"/>
    <property type="match status" value="1"/>
</dbReference>
<feature type="region of interest" description="Disordered" evidence="4">
    <location>
        <begin position="1"/>
        <end position="29"/>
    </location>
</feature>
<dbReference type="NCBIfam" id="TIGR00756">
    <property type="entry name" value="PPR"/>
    <property type="match status" value="2"/>
</dbReference>
<feature type="repeat" description="PPR" evidence="3">
    <location>
        <begin position="308"/>
        <end position="342"/>
    </location>
</feature>
<dbReference type="InterPro" id="IPR011990">
    <property type="entry name" value="TPR-like_helical_dom_sf"/>
</dbReference>
<gene>
    <name evidence="5" type="ORF">GOBAR_AA23679</name>
</gene>
<dbReference type="PANTHER" id="PTHR47941">
    <property type="entry name" value="PENTATRICOPEPTIDE REPEAT-CONTAINING PROTEIN 3, MITOCHONDRIAL"/>
    <property type="match status" value="1"/>
</dbReference>
<dbReference type="AlphaFoldDB" id="A0A2P5X0X8"/>
<accession>A0A2P5X0X8</accession>
<evidence type="ECO:0000313" key="5">
    <source>
        <dbReference type="EMBL" id="PPR96987.1"/>
    </source>
</evidence>
<evidence type="ECO:0000313" key="6">
    <source>
        <dbReference type="Proteomes" id="UP000239757"/>
    </source>
</evidence>
<proteinExistence type="inferred from homology"/>
<organism evidence="5 6">
    <name type="scientific">Gossypium barbadense</name>
    <name type="common">Sea Island cotton</name>
    <name type="synonym">Hibiscus barbadensis</name>
    <dbReference type="NCBI Taxonomy" id="3634"/>
    <lineage>
        <taxon>Eukaryota</taxon>
        <taxon>Viridiplantae</taxon>
        <taxon>Streptophyta</taxon>
        <taxon>Embryophyta</taxon>
        <taxon>Tracheophyta</taxon>
        <taxon>Spermatophyta</taxon>
        <taxon>Magnoliopsida</taxon>
        <taxon>eudicotyledons</taxon>
        <taxon>Gunneridae</taxon>
        <taxon>Pentapetalae</taxon>
        <taxon>rosids</taxon>
        <taxon>malvids</taxon>
        <taxon>Malvales</taxon>
        <taxon>Malvaceae</taxon>
        <taxon>Malvoideae</taxon>
        <taxon>Gossypium</taxon>
    </lineage>
</organism>
<comment type="similarity">
    <text evidence="1">Belongs to the PPR family. P subfamily.</text>
</comment>
<dbReference type="Pfam" id="PF01535">
    <property type="entry name" value="PPR"/>
    <property type="match status" value="4"/>
</dbReference>
<evidence type="ECO:0000256" key="1">
    <source>
        <dbReference type="ARBA" id="ARBA00007626"/>
    </source>
</evidence>
<feature type="repeat" description="PPR" evidence="3">
    <location>
        <begin position="343"/>
        <end position="377"/>
    </location>
</feature>
<feature type="compositionally biased region" description="Basic residues" evidence="4">
    <location>
        <begin position="1"/>
        <end position="10"/>
    </location>
</feature>
<name>A0A2P5X0X8_GOSBA</name>
<dbReference type="InterPro" id="IPR002885">
    <property type="entry name" value="PPR_rpt"/>
</dbReference>
<evidence type="ECO:0008006" key="7">
    <source>
        <dbReference type="Google" id="ProtNLM"/>
    </source>
</evidence>
<feature type="repeat" description="PPR" evidence="3">
    <location>
        <begin position="96"/>
        <end position="130"/>
    </location>
</feature>